<evidence type="ECO:0000256" key="2">
    <source>
        <dbReference type="SAM" id="Phobius"/>
    </source>
</evidence>
<dbReference type="Proteomes" id="UP000204584">
    <property type="component" value="Segment"/>
</dbReference>
<dbReference type="GeneID" id="16606901"/>
<accession>S4VWT1</accession>
<feature type="transmembrane region" description="Helical" evidence="2">
    <location>
        <begin position="273"/>
        <end position="296"/>
    </location>
</feature>
<sequence length="668" mass="73278">MTTRLLTTPKGDVIDVTLRAPALASRSTYFAALFAGAFVETVKARSGESLSIKIPTLDDADVRCWNRFLDVVAGTRLYDHFAVLLFWQALCYVDLDRRYIEEMTTVVSLAIRPLCENAETPSPCTDPRLVYLVLVLCDVLALDDNHPYAKLLPLLDHTFDASADRIPVGVLIEWPALKAAADTIQGQRDRGRLPVPHGGCATIYHTALVLMGSICRSFPDLDCNGASIDTGDLPNAIVARSSTGSDDPSPRSTQPFVVDADAFRRRLAARYPVFGPFIGALTAIDGIALAGGAFMLCLDAKTPDRPESIGGNADTKPSDIDLWVYGDNIQARAQALARVTEALFACYPDRVSASVKGAVVTFSVDDSACPKERLQVIVSPYPSATAVVDAFDNTHVHGFYDGTRTIVSWRMLWALASRYTEPIDMLCTCDNAKRVAKAHRKGLAVVCHCIWRFHHVARSLSSWRQAMGLADITDRHAISCHLGGYGRRLYRQSRHLSRDQPVCVRFSSKHHARCTIGVLMSVVIDGSCDSCDFDCYTQTRWFPCDVVYGAICPRQECCKQPFDWRSRGSSSTKDADGDDARGAVAHCDSPDAGDQPAPSLHDTRPTALCYPIRHQGIAWTVRLASRHIIAGGYAGERAARGSDPTWSHLSAHDDEDAQNFSDLFQHIK</sequence>
<feature type="region of interest" description="Disordered" evidence="1">
    <location>
        <begin position="564"/>
        <end position="600"/>
    </location>
</feature>
<dbReference type="EMBL" id="KC977571">
    <property type="protein sequence ID" value="AGO85114.1"/>
    <property type="molecule type" value="Genomic_DNA"/>
</dbReference>
<reference evidence="3 4" key="1">
    <citation type="journal article" date="2013" name="Science">
        <title>Pandoraviruses: amoeba viruses with genomes up to 2.5 Mb reaching that of parasitic eukaryotes.</title>
        <authorList>
            <person name="Philippe N."/>
            <person name="Legendre M."/>
            <person name="Doutre G."/>
            <person name="Coute Y."/>
            <person name="Poirot O."/>
            <person name="Lescot M."/>
            <person name="Arslan D."/>
            <person name="Seltzer V."/>
            <person name="Bertaux L."/>
            <person name="Bruley C."/>
            <person name="Garin J."/>
            <person name="Claverie J.M."/>
            <person name="Abergel C."/>
        </authorList>
    </citation>
    <scope>NUCLEOTIDE SEQUENCE [LARGE SCALE GENOMIC DNA]</scope>
</reference>
<keyword evidence="2" id="KW-1133">Transmembrane helix</keyword>
<keyword evidence="4" id="KW-1185">Reference proteome</keyword>
<evidence type="ECO:0000256" key="1">
    <source>
        <dbReference type="SAM" id="MobiDB-lite"/>
    </source>
</evidence>
<organism evidence="3 4">
    <name type="scientific">Pandoravirus salinus</name>
    <dbReference type="NCBI Taxonomy" id="1349410"/>
    <lineage>
        <taxon>Viruses</taxon>
        <taxon>Pandoravirus</taxon>
    </lineage>
</organism>
<proteinExistence type="predicted"/>
<evidence type="ECO:0000313" key="4">
    <source>
        <dbReference type="Proteomes" id="UP000204584"/>
    </source>
</evidence>
<keyword evidence="2" id="KW-0812">Transmembrane</keyword>
<dbReference type="RefSeq" id="YP_008438188.1">
    <property type="nucleotide sequence ID" value="NC_022098.1"/>
</dbReference>
<gene>
    <name evidence="3" type="ORF">psal_cds_963</name>
</gene>
<protein>
    <submittedName>
        <fullName evidence="3">Uncharacterized protein</fullName>
    </submittedName>
</protein>
<keyword evidence="2" id="KW-0472">Membrane</keyword>
<dbReference type="KEGG" id="vg:16606901"/>
<evidence type="ECO:0000313" key="3">
    <source>
        <dbReference type="EMBL" id="AGO85114.1"/>
    </source>
</evidence>
<name>S4VWT1_9VIRU</name>